<dbReference type="KEGG" id="nfl:COO91_04235"/>
<accession>A0A2K8SSF2</accession>
<organism evidence="1 2">
    <name type="scientific">Nostoc flagelliforme CCNUN1</name>
    <dbReference type="NCBI Taxonomy" id="2038116"/>
    <lineage>
        <taxon>Bacteria</taxon>
        <taxon>Bacillati</taxon>
        <taxon>Cyanobacteriota</taxon>
        <taxon>Cyanophyceae</taxon>
        <taxon>Nostocales</taxon>
        <taxon>Nostocaceae</taxon>
        <taxon>Nostoc</taxon>
    </lineage>
</organism>
<proteinExistence type="predicted"/>
<gene>
    <name evidence="1" type="ORF">COO91_04235</name>
</gene>
<dbReference type="EMBL" id="CP024785">
    <property type="protein sequence ID" value="AUB38270.1"/>
    <property type="molecule type" value="Genomic_DNA"/>
</dbReference>
<name>A0A2K8SSF2_9NOSO</name>
<reference evidence="1 2" key="1">
    <citation type="submission" date="2017-11" db="EMBL/GenBank/DDBJ databases">
        <title>Complete genome of a free-living desiccation-tolerant cyanobacterium and its photosynthetic adaptation to extreme terrestrial habitat.</title>
        <authorList>
            <person name="Shang J."/>
        </authorList>
    </citation>
    <scope>NUCLEOTIDE SEQUENCE [LARGE SCALE GENOMIC DNA]</scope>
    <source>
        <strain evidence="1 2">CCNUN1</strain>
    </source>
</reference>
<protein>
    <submittedName>
        <fullName evidence="1">Uncharacterized protein</fullName>
    </submittedName>
</protein>
<evidence type="ECO:0000313" key="1">
    <source>
        <dbReference type="EMBL" id="AUB38270.1"/>
    </source>
</evidence>
<keyword evidence="2" id="KW-1185">Reference proteome</keyword>
<dbReference type="Proteomes" id="UP000232003">
    <property type="component" value="Chromosome"/>
</dbReference>
<dbReference type="AlphaFoldDB" id="A0A2K8SSF2"/>
<sequence>MNLSEASIYPNTVQLSIYFFFLRPWRPWRFVKKIDFDKEL</sequence>
<evidence type="ECO:0000313" key="2">
    <source>
        <dbReference type="Proteomes" id="UP000232003"/>
    </source>
</evidence>